<dbReference type="InterPro" id="IPR000595">
    <property type="entry name" value="cNMP-bd_dom"/>
</dbReference>
<dbReference type="InParanoid" id="Q22T23"/>
<feature type="domain" description="Cyclic nucleotide-binding" evidence="3">
    <location>
        <begin position="76"/>
        <end position="190"/>
    </location>
</feature>
<feature type="region of interest" description="Disordered" evidence="2">
    <location>
        <begin position="709"/>
        <end position="731"/>
    </location>
</feature>
<evidence type="ECO:0000256" key="1">
    <source>
        <dbReference type="SAM" id="Coils"/>
    </source>
</evidence>
<dbReference type="KEGG" id="tet:TTHERM_00185890"/>
<dbReference type="STRING" id="312017.Q22T23"/>
<dbReference type="PANTHER" id="PTHR23011">
    <property type="entry name" value="CYCLIC NUCLEOTIDE-BINDING DOMAIN CONTAINING PROTEIN"/>
    <property type="match status" value="1"/>
</dbReference>
<dbReference type="InterPro" id="IPR018490">
    <property type="entry name" value="cNMP-bd_dom_sf"/>
</dbReference>
<evidence type="ECO:0000259" key="3">
    <source>
        <dbReference type="PROSITE" id="PS50042"/>
    </source>
</evidence>
<dbReference type="Proteomes" id="UP000009168">
    <property type="component" value="Unassembled WGS sequence"/>
</dbReference>
<feature type="region of interest" description="Disordered" evidence="2">
    <location>
        <begin position="824"/>
        <end position="857"/>
    </location>
</feature>
<dbReference type="CDD" id="cd00038">
    <property type="entry name" value="CAP_ED"/>
    <property type="match status" value="2"/>
</dbReference>
<proteinExistence type="predicted"/>
<reference evidence="5" key="1">
    <citation type="journal article" date="2006" name="PLoS Biol.">
        <title>Macronuclear genome sequence of the ciliate Tetrahymena thermophila, a model eukaryote.</title>
        <authorList>
            <person name="Eisen J.A."/>
            <person name="Coyne R.S."/>
            <person name="Wu M."/>
            <person name="Wu D."/>
            <person name="Thiagarajan M."/>
            <person name="Wortman J.R."/>
            <person name="Badger J.H."/>
            <person name="Ren Q."/>
            <person name="Amedeo P."/>
            <person name="Jones K.M."/>
            <person name="Tallon L.J."/>
            <person name="Delcher A.L."/>
            <person name="Salzberg S.L."/>
            <person name="Silva J.C."/>
            <person name="Haas B.J."/>
            <person name="Majoros W.H."/>
            <person name="Farzad M."/>
            <person name="Carlton J.M."/>
            <person name="Smith R.K. Jr."/>
            <person name="Garg J."/>
            <person name="Pearlman R.E."/>
            <person name="Karrer K.M."/>
            <person name="Sun L."/>
            <person name="Manning G."/>
            <person name="Elde N.C."/>
            <person name="Turkewitz A.P."/>
            <person name="Asai D.J."/>
            <person name="Wilkes D.E."/>
            <person name="Wang Y."/>
            <person name="Cai H."/>
            <person name="Collins K."/>
            <person name="Stewart B.A."/>
            <person name="Lee S.R."/>
            <person name="Wilamowska K."/>
            <person name="Weinberg Z."/>
            <person name="Ruzzo W.L."/>
            <person name="Wloga D."/>
            <person name="Gaertig J."/>
            <person name="Frankel J."/>
            <person name="Tsao C.-C."/>
            <person name="Gorovsky M.A."/>
            <person name="Keeling P.J."/>
            <person name="Waller R.F."/>
            <person name="Patron N.J."/>
            <person name="Cherry J.M."/>
            <person name="Stover N.A."/>
            <person name="Krieger C.J."/>
            <person name="del Toro C."/>
            <person name="Ryder H.F."/>
            <person name="Williamson S.C."/>
            <person name="Barbeau R.A."/>
            <person name="Hamilton E.P."/>
            <person name="Orias E."/>
        </authorList>
    </citation>
    <scope>NUCLEOTIDE SEQUENCE [LARGE SCALE GENOMIC DNA]</scope>
    <source>
        <strain evidence="5">SB210</strain>
    </source>
</reference>
<accession>Q22T23</accession>
<evidence type="ECO:0000313" key="5">
    <source>
        <dbReference type="Proteomes" id="UP000009168"/>
    </source>
</evidence>
<dbReference type="Pfam" id="PF00027">
    <property type="entry name" value="cNMP_binding"/>
    <property type="match status" value="1"/>
</dbReference>
<dbReference type="SUPFAM" id="SSF51206">
    <property type="entry name" value="cAMP-binding domain-like"/>
    <property type="match status" value="2"/>
</dbReference>
<feature type="compositionally biased region" description="Basic and acidic residues" evidence="2">
    <location>
        <begin position="711"/>
        <end position="731"/>
    </location>
</feature>
<dbReference type="EMBL" id="GG662840">
    <property type="protein sequence ID" value="EAR88615.1"/>
    <property type="molecule type" value="Genomic_DNA"/>
</dbReference>
<dbReference type="PROSITE" id="PS50042">
    <property type="entry name" value="CNMP_BINDING_3"/>
    <property type="match status" value="2"/>
</dbReference>
<dbReference type="PANTHER" id="PTHR23011:SF28">
    <property type="entry name" value="CYCLIC NUCLEOTIDE-BINDING DOMAIN CONTAINING PROTEIN"/>
    <property type="match status" value="1"/>
</dbReference>
<evidence type="ECO:0000256" key="2">
    <source>
        <dbReference type="SAM" id="MobiDB-lite"/>
    </source>
</evidence>
<dbReference type="GeneID" id="7844327"/>
<feature type="region of interest" description="Disordered" evidence="2">
    <location>
        <begin position="613"/>
        <end position="638"/>
    </location>
</feature>
<feature type="coiled-coil region" evidence="1">
    <location>
        <begin position="957"/>
        <end position="984"/>
    </location>
</feature>
<dbReference type="InterPro" id="IPR014710">
    <property type="entry name" value="RmlC-like_jellyroll"/>
</dbReference>
<dbReference type="AlphaFoldDB" id="Q22T23"/>
<dbReference type="OMA" id="YLEMENQ"/>
<feature type="domain" description="Cyclic nucleotide-binding" evidence="3">
    <location>
        <begin position="421"/>
        <end position="540"/>
    </location>
</feature>
<sequence length="1101" mass="129068">MNQTDDIQELGLIKRISLVKSGSNLSPGKSPTKRGQVKITYGSIKNYIMEDPKNRQFYDIQKMQQYFRTLPYFDKICSKLDITRQTTVLEKFCKKLRYMTQDKGEFLFKQNEKSEYFYILLEGKVSLLIPKRDDVIEQEKQNLPVKVAKNLQKQVALFYESSPSSRIKTFLGRNFHHQDSINRQSITNLIREDSPRIIISDLTPQSSQTPIDSKKKQSFFNLQSISPIRQPSVNPSPFKLKHQAEQSIAQLEIQHCIQSNKNSNSRSSLKVVTKSNRGSTKSMQTLEIINSIIPKIVKQQFSKEYQQIIEDQAKQFDLSVEGEGEYYGSIYEYLFDGHVFKYTFGKILQSGEAIGGVDILNNKSRREAVLCIDDCELCCISKTEYIEILKEIEESKFNKKLNRLIESLDPEIPHLRRLMGRMVPYLKKQKFKRGQVIYNQNEEINGCYLITQGEIEIVKELKMVPPENHIEKYAYRQIQPNVQRHSLACVSVGQYIGEEELLLSQDYRNSSAICNSYECKVYFIEKQHFLKLITDQLDIRIAFEKAIKQKEKFNSQKFKNLQKIIQSNYNEKFQIRDTSSREHLLKYKDDKNQFRDCYQKIIYLEMENQKKKEIPSNQESIGGVAKQKRTNKNQQSNDQCKRIILQKKSASAHNQRDKQLNTLNITLKIKEHQNNTAEALTNYYIKSQSQIEQQKENKIVSQKSISLHLRTQPDESHDSHDEETFPKSNNEKKPKLDILEYFLKGNKHAKCQVSKHLKNLQKKESNKEKMSKTLGSTFFLGVYQKIAEDFNQKKQQEEQNQIFHQQNQEQNTYKTKNIHVLQQQSQNQQVQQSSQKSQILNNSQQENQQDKVTFCGPTTRPYTPELDTWKQNNFKRLSQNKTLQNSKTDPQNQEIKQLHNQTKLNSFALNLSYNRNHELHLIKSHKCFQKSHISVQQIIKKTNQIVTLGDYQKQHTSSKKQLEVQKQENQIDQEEALNDAKNYNFFEEKQMQTQDKIVEMQKKQMQQSNTIETYVKQFGEQSTNYHFNQSFKPNQRAISAKNLKYVNGKRTRNISTDRDTNNQSTTNISNQKLNRTDLSFDSKSVSVIIVNHMGQPRKYVY</sequence>
<dbReference type="SMART" id="SM00100">
    <property type="entry name" value="cNMP"/>
    <property type="match status" value="1"/>
</dbReference>
<name>Q22T23_TETTS</name>
<dbReference type="RefSeq" id="XP_001008860.1">
    <property type="nucleotide sequence ID" value="XM_001008860.2"/>
</dbReference>
<keyword evidence="1" id="KW-0175">Coiled coil</keyword>
<keyword evidence="5" id="KW-1185">Reference proteome</keyword>
<feature type="compositionally biased region" description="Low complexity" evidence="2">
    <location>
        <begin position="824"/>
        <end position="838"/>
    </location>
</feature>
<dbReference type="Gene3D" id="2.60.120.10">
    <property type="entry name" value="Jelly Rolls"/>
    <property type="match status" value="3"/>
</dbReference>
<gene>
    <name evidence="4" type="ORF">TTHERM_00185890</name>
</gene>
<protein>
    <submittedName>
        <fullName evidence="4">Cyclic nucleotide-binding domain protein</fullName>
    </submittedName>
</protein>
<organism evidence="4 5">
    <name type="scientific">Tetrahymena thermophila (strain SB210)</name>
    <dbReference type="NCBI Taxonomy" id="312017"/>
    <lineage>
        <taxon>Eukaryota</taxon>
        <taxon>Sar</taxon>
        <taxon>Alveolata</taxon>
        <taxon>Ciliophora</taxon>
        <taxon>Intramacronucleata</taxon>
        <taxon>Oligohymenophorea</taxon>
        <taxon>Hymenostomatida</taxon>
        <taxon>Tetrahymenina</taxon>
        <taxon>Tetrahymenidae</taxon>
        <taxon>Tetrahymena</taxon>
    </lineage>
</organism>
<feature type="compositionally biased region" description="Polar residues" evidence="2">
    <location>
        <begin position="839"/>
        <end position="851"/>
    </location>
</feature>
<evidence type="ECO:0000313" key="4">
    <source>
        <dbReference type="EMBL" id="EAR88615.1"/>
    </source>
</evidence>
<dbReference type="HOGENOM" id="CLU_283208_0_0_1"/>
<dbReference type="OrthoDB" id="327926at2759"/>